<dbReference type="AlphaFoldDB" id="A0A4P9YTY2"/>
<evidence type="ECO:0000313" key="2">
    <source>
        <dbReference type="EMBL" id="RKP22631.1"/>
    </source>
</evidence>
<dbReference type="EMBL" id="KZ991871">
    <property type="protein sequence ID" value="RKP22631.1"/>
    <property type="molecule type" value="Genomic_DNA"/>
</dbReference>
<sequence>MGRPLDTSSNSSNSSSSSGGGSGSVNNSNGTSTDHSSDSASSLPGMVHTGQQHAADMATTGGHPSVGAPANLSAHSSTVSLSSTSATAVGSGSGSGNSGEDGGLWQALGKLNLSSDAAAGDASSGNEQHAGSDALSAMASIDGGLGMQSSHKHSFGSARLNEADPLAANPRYISQFSEAFLLDEERVSTNNTATATAANIASASDVVAAAAAGQELDSSFVRRYIQMNANNDHFPILVRRDSHPELLSASTAALDLSVAAATNGDGPFTPGPQSTTTASASTSPSKTTAATAATGQQPGGGGDTQRGESR</sequence>
<feature type="compositionally biased region" description="Low complexity" evidence="1">
    <location>
        <begin position="24"/>
        <end position="42"/>
    </location>
</feature>
<feature type="compositionally biased region" description="Gly residues" evidence="1">
    <location>
        <begin position="91"/>
        <end position="102"/>
    </location>
</feature>
<dbReference type="Proteomes" id="UP000278143">
    <property type="component" value="Unassembled WGS sequence"/>
</dbReference>
<feature type="region of interest" description="Disordered" evidence="1">
    <location>
        <begin position="263"/>
        <end position="310"/>
    </location>
</feature>
<name>A0A4P9YTY2_9FUNG</name>
<organism evidence="2 3">
    <name type="scientific">Syncephalis pseudoplumigaleata</name>
    <dbReference type="NCBI Taxonomy" id="1712513"/>
    <lineage>
        <taxon>Eukaryota</taxon>
        <taxon>Fungi</taxon>
        <taxon>Fungi incertae sedis</taxon>
        <taxon>Zoopagomycota</taxon>
        <taxon>Zoopagomycotina</taxon>
        <taxon>Zoopagomycetes</taxon>
        <taxon>Zoopagales</taxon>
        <taxon>Piptocephalidaceae</taxon>
        <taxon>Syncephalis</taxon>
    </lineage>
</organism>
<feature type="compositionally biased region" description="Low complexity" evidence="1">
    <location>
        <begin position="7"/>
        <end position="17"/>
    </location>
</feature>
<proteinExistence type="predicted"/>
<feature type="region of interest" description="Disordered" evidence="1">
    <location>
        <begin position="1"/>
        <end position="79"/>
    </location>
</feature>
<dbReference type="OrthoDB" id="5395350at2759"/>
<protein>
    <submittedName>
        <fullName evidence="2">Uncharacterized protein</fullName>
    </submittedName>
</protein>
<evidence type="ECO:0000313" key="3">
    <source>
        <dbReference type="Proteomes" id="UP000278143"/>
    </source>
</evidence>
<feature type="compositionally biased region" description="Low complexity" evidence="1">
    <location>
        <begin position="271"/>
        <end position="296"/>
    </location>
</feature>
<reference evidence="3" key="1">
    <citation type="journal article" date="2018" name="Nat. Microbiol.">
        <title>Leveraging single-cell genomics to expand the fungal tree of life.</title>
        <authorList>
            <person name="Ahrendt S.R."/>
            <person name="Quandt C.A."/>
            <person name="Ciobanu D."/>
            <person name="Clum A."/>
            <person name="Salamov A."/>
            <person name="Andreopoulos B."/>
            <person name="Cheng J.F."/>
            <person name="Woyke T."/>
            <person name="Pelin A."/>
            <person name="Henrissat B."/>
            <person name="Reynolds N.K."/>
            <person name="Benny G.L."/>
            <person name="Smith M.E."/>
            <person name="James T.Y."/>
            <person name="Grigoriev I.V."/>
        </authorList>
    </citation>
    <scope>NUCLEOTIDE SEQUENCE [LARGE SCALE GENOMIC DNA]</scope>
    <source>
        <strain evidence="3">Benny S71-1</strain>
    </source>
</reference>
<gene>
    <name evidence="2" type="ORF">SYNPS1DRAFT_31759</name>
</gene>
<feature type="region of interest" description="Disordered" evidence="1">
    <location>
        <begin position="84"/>
        <end position="103"/>
    </location>
</feature>
<keyword evidence="3" id="KW-1185">Reference proteome</keyword>
<evidence type="ECO:0000256" key="1">
    <source>
        <dbReference type="SAM" id="MobiDB-lite"/>
    </source>
</evidence>
<accession>A0A4P9YTY2</accession>